<keyword evidence="3" id="KW-1185">Reference proteome</keyword>
<dbReference type="SUPFAM" id="SSF46955">
    <property type="entry name" value="Putative DNA-binding domain"/>
    <property type="match status" value="1"/>
</dbReference>
<dbReference type="InterPro" id="IPR041657">
    <property type="entry name" value="HTH_17"/>
</dbReference>
<evidence type="ECO:0000313" key="3">
    <source>
        <dbReference type="Proteomes" id="UP000664109"/>
    </source>
</evidence>
<dbReference type="Pfam" id="PF12728">
    <property type="entry name" value="HTH_17"/>
    <property type="match status" value="1"/>
</dbReference>
<dbReference type="InterPro" id="IPR009061">
    <property type="entry name" value="DNA-bd_dom_put_sf"/>
</dbReference>
<gene>
    <name evidence="2" type="ORF">JE024_24305</name>
</gene>
<dbReference type="RefSeq" id="WP_205375617.1">
    <property type="nucleotide sequence ID" value="NZ_JAFEJA010000001.1"/>
</dbReference>
<sequence length="81" mass="8861">MSEKIARQAVDKAKADGVLTTRQVAEEYGFAPQTLANWRWKGEGPSFIRIGNGVGAQVRYRRSAVETWLDKHTVQTGGAAA</sequence>
<feature type="domain" description="Helix-turn-helix" evidence="1">
    <location>
        <begin position="18"/>
        <end position="72"/>
    </location>
</feature>
<reference evidence="2 3" key="1">
    <citation type="journal article" date="2016" name="Arch. Microbiol.">
        <title>Streptomyces zhihengii sp. nov., isolated from rhizospheric soil of Psammosilene tunicoides.</title>
        <authorList>
            <person name="Huang M.J."/>
            <person name="Fei J.J."/>
            <person name="Salam N."/>
            <person name="Kim C.J."/>
            <person name="Hozzein W.N."/>
            <person name="Xiao M."/>
            <person name="Huang H.Q."/>
            <person name="Li W.J."/>
        </authorList>
    </citation>
    <scope>NUCLEOTIDE SEQUENCE [LARGE SCALE GENOMIC DNA]</scope>
    <source>
        <strain evidence="2 3">YIM T102</strain>
    </source>
</reference>
<proteinExistence type="predicted"/>
<evidence type="ECO:0000259" key="1">
    <source>
        <dbReference type="Pfam" id="PF12728"/>
    </source>
</evidence>
<comment type="caution">
    <text evidence="2">The sequence shown here is derived from an EMBL/GenBank/DDBJ whole genome shotgun (WGS) entry which is preliminary data.</text>
</comment>
<protein>
    <submittedName>
        <fullName evidence="2">Helix-turn-helix domain-containing protein</fullName>
    </submittedName>
</protein>
<name>A0ABS2UWE9_9ACTN</name>
<dbReference type="Proteomes" id="UP000664109">
    <property type="component" value="Unassembled WGS sequence"/>
</dbReference>
<organism evidence="2 3">
    <name type="scientific">Streptomyces zhihengii</name>
    <dbReference type="NCBI Taxonomy" id="1818004"/>
    <lineage>
        <taxon>Bacteria</taxon>
        <taxon>Bacillati</taxon>
        <taxon>Actinomycetota</taxon>
        <taxon>Actinomycetes</taxon>
        <taxon>Kitasatosporales</taxon>
        <taxon>Streptomycetaceae</taxon>
        <taxon>Streptomyces</taxon>
    </lineage>
</organism>
<accession>A0ABS2UWE9</accession>
<evidence type="ECO:0000313" key="2">
    <source>
        <dbReference type="EMBL" id="MBM9621799.1"/>
    </source>
</evidence>
<dbReference type="EMBL" id="JAFEJA010000001">
    <property type="protein sequence ID" value="MBM9621799.1"/>
    <property type="molecule type" value="Genomic_DNA"/>
</dbReference>